<dbReference type="Pfam" id="PF04427">
    <property type="entry name" value="Brix"/>
    <property type="match status" value="1"/>
</dbReference>
<gene>
    <name evidence="9" type="ORF">GPM918_LOCUS16433</name>
    <name evidence="10" type="ORF">OVA965_LOCUS34974</name>
    <name evidence="11" type="ORF">SRO942_LOCUS16433</name>
    <name evidence="12" type="ORF">TMI583_LOCUS35925</name>
</gene>
<dbReference type="InterPro" id="IPR039770">
    <property type="entry name" value="Rpf2"/>
</dbReference>
<dbReference type="InterPro" id="IPR007109">
    <property type="entry name" value="Brix"/>
</dbReference>
<protein>
    <recommendedName>
        <fullName evidence="3 6">Ribosome production factor 2 homolog</fullName>
    </recommendedName>
    <alternativeName>
        <fullName evidence="5 6">Ribosome biogenesis protein RPF2 homolog</fullName>
    </alternativeName>
</protein>
<name>A0A814KP85_9BILA</name>
<evidence type="ECO:0000259" key="8">
    <source>
        <dbReference type="PROSITE" id="PS50833"/>
    </source>
</evidence>
<keyword evidence="13" id="KW-1185">Reference proteome</keyword>
<dbReference type="Proteomes" id="UP000681722">
    <property type="component" value="Unassembled WGS sequence"/>
</dbReference>
<dbReference type="PROSITE" id="PS50833">
    <property type="entry name" value="BRIX"/>
    <property type="match status" value="1"/>
</dbReference>
<accession>A0A814KP85</accession>
<dbReference type="Proteomes" id="UP000677228">
    <property type="component" value="Unassembled WGS sequence"/>
</dbReference>
<dbReference type="EMBL" id="CAJNOK010029960">
    <property type="protein sequence ID" value="CAF1454510.1"/>
    <property type="molecule type" value="Genomic_DNA"/>
</dbReference>
<dbReference type="SUPFAM" id="SSF52954">
    <property type="entry name" value="Class II aaRS ABD-related"/>
    <property type="match status" value="1"/>
</dbReference>
<dbReference type="PANTHER" id="PTHR12728:SF0">
    <property type="entry name" value="RIBOSOME PRODUCTION FACTOR 2 HOMOLOG"/>
    <property type="match status" value="1"/>
</dbReference>
<feature type="region of interest" description="Disordered" evidence="7">
    <location>
        <begin position="1"/>
        <end position="20"/>
    </location>
</feature>
<organism evidence="9 13">
    <name type="scientific">Didymodactylos carnosus</name>
    <dbReference type="NCBI Taxonomy" id="1234261"/>
    <lineage>
        <taxon>Eukaryota</taxon>
        <taxon>Metazoa</taxon>
        <taxon>Spiralia</taxon>
        <taxon>Gnathifera</taxon>
        <taxon>Rotifera</taxon>
        <taxon>Eurotatoria</taxon>
        <taxon>Bdelloidea</taxon>
        <taxon>Philodinida</taxon>
        <taxon>Philodinidae</taxon>
        <taxon>Didymodactylos</taxon>
    </lineage>
</organism>
<evidence type="ECO:0000256" key="2">
    <source>
        <dbReference type="ARBA" id="ARBA00010782"/>
    </source>
</evidence>
<dbReference type="GO" id="GO:0019843">
    <property type="term" value="F:rRNA binding"/>
    <property type="evidence" value="ECO:0007669"/>
    <property type="project" value="UniProtKB-UniRule"/>
</dbReference>
<evidence type="ECO:0000256" key="1">
    <source>
        <dbReference type="ARBA" id="ARBA00004604"/>
    </source>
</evidence>
<evidence type="ECO:0000256" key="5">
    <source>
        <dbReference type="ARBA" id="ARBA00030889"/>
    </source>
</evidence>
<evidence type="ECO:0000313" key="9">
    <source>
        <dbReference type="EMBL" id="CAF1054001.1"/>
    </source>
</evidence>
<proteinExistence type="inferred from homology"/>
<evidence type="ECO:0000256" key="4">
    <source>
        <dbReference type="ARBA" id="ARBA00023242"/>
    </source>
</evidence>
<evidence type="ECO:0000256" key="3">
    <source>
        <dbReference type="ARBA" id="ARBA00020387"/>
    </source>
</evidence>
<dbReference type="Proteomes" id="UP000663829">
    <property type="component" value="Unassembled WGS sequence"/>
</dbReference>
<feature type="compositionally biased region" description="Basic residues" evidence="7">
    <location>
        <begin position="1"/>
        <end position="15"/>
    </location>
</feature>
<sequence length="313" mass="37030">MKVQRVNRPKTQRGKRFLEGRGSKLIEDPRSLLCIRGSKTNLTMKNVLKNIHILKQPNSTMYQRKNLDIFPFENLSKLEWYCQKSDSSMFAYVTNTKKRPNNLILARLHNYQLLDMFEFSVEKFKSFDEFKTMKFVYGNKPCLIFQGEAFDTDNNYKRLKCFFLDFFRGQTSINELDLNGLDHVLTFTVNTTKTIYIRVYRIQLKKSGHRIPRIELEEIGPSFDLSMKRSNLASDDYYKRTLKKPKGMKEKKVKNTTMDVFGTKMGRIHMEKQDFNQLQTRKLKALKRPHARVTATDDENVSSKRRKSNEQKE</sequence>
<comment type="caution">
    <text evidence="9">The sequence shown here is derived from an EMBL/GenBank/DDBJ whole genome shotgun (WGS) entry which is preliminary data.</text>
</comment>
<feature type="domain" description="Brix" evidence="8">
    <location>
        <begin position="30"/>
        <end position="236"/>
    </location>
</feature>
<reference evidence="9" key="1">
    <citation type="submission" date="2021-02" db="EMBL/GenBank/DDBJ databases">
        <authorList>
            <person name="Nowell W R."/>
        </authorList>
    </citation>
    <scope>NUCLEOTIDE SEQUENCE</scope>
</reference>
<evidence type="ECO:0000256" key="7">
    <source>
        <dbReference type="SAM" id="MobiDB-lite"/>
    </source>
</evidence>
<evidence type="ECO:0000256" key="6">
    <source>
        <dbReference type="RuleBase" id="RU367086"/>
    </source>
</evidence>
<evidence type="ECO:0000313" key="12">
    <source>
        <dbReference type="EMBL" id="CAF4248670.1"/>
    </source>
</evidence>
<dbReference type="OrthoDB" id="407658at2759"/>
<comment type="similarity">
    <text evidence="2 6">Belongs to the RPF2 family.</text>
</comment>
<feature type="region of interest" description="Disordered" evidence="7">
    <location>
        <begin position="283"/>
        <end position="313"/>
    </location>
</feature>
<dbReference type="Proteomes" id="UP000682733">
    <property type="component" value="Unassembled WGS sequence"/>
</dbReference>
<comment type="subcellular location">
    <subcellularLocation>
        <location evidence="1 6">Nucleus</location>
        <location evidence="1 6">Nucleolus</location>
    </subcellularLocation>
</comment>
<dbReference type="EMBL" id="CAJOBA010051808">
    <property type="protein sequence ID" value="CAF4248670.1"/>
    <property type="molecule type" value="Genomic_DNA"/>
</dbReference>
<keyword evidence="4 6" id="KW-0539">Nucleus</keyword>
<dbReference type="PANTHER" id="PTHR12728">
    <property type="entry name" value="BRIX DOMAIN CONTAINING PROTEIN"/>
    <property type="match status" value="1"/>
</dbReference>
<dbReference type="EMBL" id="CAJNOQ010004317">
    <property type="protein sequence ID" value="CAF1054001.1"/>
    <property type="molecule type" value="Genomic_DNA"/>
</dbReference>
<dbReference type="GO" id="GO:0000463">
    <property type="term" value="P:maturation of LSU-rRNA from tricistronic rRNA transcript (SSU-rRNA, 5.8S rRNA, LSU-rRNA)"/>
    <property type="evidence" value="ECO:0007669"/>
    <property type="project" value="TreeGrafter"/>
</dbReference>
<dbReference type="EMBL" id="CAJOBC010004317">
    <property type="protein sequence ID" value="CAF3823230.1"/>
    <property type="molecule type" value="Genomic_DNA"/>
</dbReference>
<dbReference type="GO" id="GO:0000027">
    <property type="term" value="P:ribosomal large subunit assembly"/>
    <property type="evidence" value="ECO:0007669"/>
    <property type="project" value="InterPro"/>
</dbReference>
<dbReference type="SMART" id="SM00879">
    <property type="entry name" value="Brix"/>
    <property type="match status" value="1"/>
</dbReference>
<evidence type="ECO:0000313" key="13">
    <source>
        <dbReference type="Proteomes" id="UP000663829"/>
    </source>
</evidence>
<evidence type="ECO:0000313" key="10">
    <source>
        <dbReference type="EMBL" id="CAF1454510.1"/>
    </source>
</evidence>
<evidence type="ECO:0000313" key="11">
    <source>
        <dbReference type="EMBL" id="CAF3823230.1"/>
    </source>
</evidence>
<dbReference type="GO" id="GO:0005730">
    <property type="term" value="C:nucleolus"/>
    <property type="evidence" value="ECO:0007669"/>
    <property type="project" value="UniProtKB-SubCell"/>
</dbReference>
<dbReference type="AlphaFoldDB" id="A0A814KP85"/>